<evidence type="ECO:0000313" key="10">
    <source>
        <dbReference type="EMBL" id="BCG22082.1"/>
    </source>
</evidence>
<name>A0A6J4DX62_9PSED</name>
<gene>
    <name evidence="10" type="primary">hlyD</name>
    <name evidence="10" type="ORF">TUM18999_02730</name>
</gene>
<evidence type="ECO:0000313" key="11">
    <source>
        <dbReference type="Proteomes" id="UP000509383"/>
    </source>
</evidence>
<comment type="similarity">
    <text evidence="2">Belongs to the membrane fusion protein (MFP) (TC 8.A.1) family.</text>
</comment>
<dbReference type="GO" id="GO:0009306">
    <property type="term" value="P:protein secretion"/>
    <property type="evidence" value="ECO:0007669"/>
    <property type="project" value="InterPro"/>
</dbReference>
<dbReference type="Gene3D" id="2.40.30.170">
    <property type="match status" value="1"/>
</dbReference>
<evidence type="ECO:0000256" key="8">
    <source>
        <dbReference type="SAM" id="Phobius"/>
    </source>
</evidence>
<dbReference type="Gene3D" id="2.40.50.100">
    <property type="match status" value="1"/>
</dbReference>
<dbReference type="InterPro" id="IPR058982">
    <property type="entry name" value="Beta-barrel_AprE"/>
</dbReference>
<evidence type="ECO:0000256" key="6">
    <source>
        <dbReference type="ARBA" id="ARBA00023136"/>
    </source>
</evidence>
<dbReference type="InterPro" id="IPR006144">
    <property type="entry name" value="Secretion_HlyD_CS"/>
</dbReference>
<keyword evidence="5 8" id="KW-1133">Transmembrane helix</keyword>
<evidence type="ECO:0000256" key="5">
    <source>
        <dbReference type="ARBA" id="ARBA00022989"/>
    </source>
</evidence>
<dbReference type="PANTHER" id="PTHR30386:SF28">
    <property type="entry name" value="EXPORTED PROTEIN"/>
    <property type="match status" value="1"/>
</dbReference>
<accession>A0A6J4DX62</accession>
<dbReference type="PRINTS" id="PR01490">
    <property type="entry name" value="RTXTOXIND"/>
</dbReference>
<reference evidence="10 11" key="1">
    <citation type="submission" date="2020-05" db="EMBL/GenBank/DDBJ databases">
        <title>Characterization of novel class B3 metallo-beta-lactamase from novel Pseudomonas species.</title>
        <authorList>
            <person name="Yamada K."/>
            <person name="Aoki K."/>
            <person name="Ishii Y."/>
        </authorList>
    </citation>
    <scope>NUCLEOTIDE SEQUENCE [LARGE SCALE GENOMIC DNA]</scope>
    <source>
        <strain evidence="10 11">TUM18999</strain>
    </source>
</reference>
<dbReference type="PANTHER" id="PTHR30386">
    <property type="entry name" value="MEMBRANE FUSION SUBUNIT OF EMRAB-TOLC MULTIDRUG EFFLUX PUMP"/>
    <property type="match status" value="1"/>
</dbReference>
<dbReference type="KEGG" id="ptw:TUM18999_02730"/>
<dbReference type="SUPFAM" id="SSF51230">
    <property type="entry name" value="Single hybrid motif"/>
    <property type="match status" value="1"/>
</dbReference>
<comment type="subcellular location">
    <subcellularLocation>
        <location evidence="1">Membrane</location>
        <topology evidence="1">Single-pass membrane protein</topology>
    </subcellularLocation>
</comment>
<keyword evidence="3" id="KW-0813">Transport</keyword>
<dbReference type="Pfam" id="PF26002">
    <property type="entry name" value="Beta-barrel_AprE"/>
    <property type="match status" value="1"/>
</dbReference>
<sequence length="437" mass="48276">MVAVHMSNIGMCMTGSRREGARAPNQKNPYQGEIHVARSSTSKTALVISVMTMSAVIILLVFGTYTRREKIEGSLVPEGGVAFIVARSSGAVEKLLVNEGDRVKAGDPLAIITTDIKSEGVGYAGEAISSLVSEQISKAESRKISMALAANAKEEELRSIERNIEEQIAGIEDLVKIKQEILEKKDEELLANERLLARGYVTPKRIDQLKIEILELESSRRQLKQRILEFQGDLAKNKSAINQLSYQLSLDEASLDSQILELKKSQAQSKASSTVVLTAHNDSVVSSVLIRPGQAVTVRQSLIALVPVEGVLEAELRVPNKSVGFLKMGQKFLIQYEAYPYQKFGLGVGHISAIAQNTTPSAEMSKPDTSRESPDGYYKARARIDSQEIKVYETNIPLRPGMKFSADILLEKRSLLEWLLEPLYAWRMRSQSMGENQ</sequence>
<dbReference type="AlphaFoldDB" id="A0A6J4DX62"/>
<evidence type="ECO:0000256" key="2">
    <source>
        <dbReference type="ARBA" id="ARBA00009477"/>
    </source>
</evidence>
<dbReference type="EMBL" id="AP023189">
    <property type="protein sequence ID" value="BCG22082.1"/>
    <property type="molecule type" value="Genomic_DNA"/>
</dbReference>
<dbReference type="GO" id="GO:0016020">
    <property type="term" value="C:membrane"/>
    <property type="evidence" value="ECO:0007669"/>
    <property type="project" value="UniProtKB-SubCell"/>
</dbReference>
<proteinExistence type="inferred from homology"/>
<evidence type="ECO:0000256" key="3">
    <source>
        <dbReference type="ARBA" id="ARBA00022448"/>
    </source>
</evidence>
<feature type="domain" description="AprE-like beta-barrel" evidence="9">
    <location>
        <begin position="313"/>
        <end position="409"/>
    </location>
</feature>
<keyword evidence="6 8" id="KW-0472">Membrane</keyword>
<organism evidence="10 11">
    <name type="scientific">Pseudomonas tohonis</name>
    <dbReference type="NCBI Taxonomy" id="2725477"/>
    <lineage>
        <taxon>Bacteria</taxon>
        <taxon>Pseudomonadati</taxon>
        <taxon>Pseudomonadota</taxon>
        <taxon>Gammaproteobacteria</taxon>
        <taxon>Pseudomonadales</taxon>
        <taxon>Pseudomonadaceae</taxon>
        <taxon>Pseudomonas</taxon>
    </lineage>
</organism>
<evidence type="ECO:0000259" key="9">
    <source>
        <dbReference type="Pfam" id="PF26002"/>
    </source>
</evidence>
<feature type="transmembrane region" description="Helical" evidence="8">
    <location>
        <begin position="45"/>
        <end position="65"/>
    </location>
</feature>
<keyword evidence="7" id="KW-0175">Coiled coil</keyword>
<feature type="coiled-coil region" evidence="7">
    <location>
        <begin position="206"/>
        <end position="233"/>
    </location>
</feature>
<evidence type="ECO:0000256" key="4">
    <source>
        <dbReference type="ARBA" id="ARBA00022692"/>
    </source>
</evidence>
<evidence type="ECO:0000256" key="1">
    <source>
        <dbReference type="ARBA" id="ARBA00004167"/>
    </source>
</evidence>
<dbReference type="PROSITE" id="PS00543">
    <property type="entry name" value="HLYD_FAMILY"/>
    <property type="match status" value="1"/>
</dbReference>
<dbReference type="InterPro" id="IPR011053">
    <property type="entry name" value="Single_hybrid_motif"/>
</dbReference>
<keyword evidence="4 8" id="KW-0812">Transmembrane</keyword>
<evidence type="ECO:0000256" key="7">
    <source>
        <dbReference type="SAM" id="Coils"/>
    </source>
</evidence>
<protein>
    <submittedName>
        <fullName evidence="10">Hemolysin secretion protein D</fullName>
    </submittedName>
</protein>
<dbReference type="InterPro" id="IPR050739">
    <property type="entry name" value="MFP"/>
</dbReference>
<dbReference type="Proteomes" id="UP000509383">
    <property type="component" value="Chromosome"/>
</dbReference>